<evidence type="ECO:0000256" key="1">
    <source>
        <dbReference type="ARBA" id="ARBA00006914"/>
    </source>
</evidence>
<dbReference type="CDD" id="cd19481">
    <property type="entry name" value="RecA-like_protease"/>
    <property type="match status" value="1"/>
</dbReference>
<feature type="region of interest" description="Disordered" evidence="4">
    <location>
        <begin position="492"/>
        <end position="527"/>
    </location>
</feature>
<feature type="region of interest" description="Disordered" evidence="4">
    <location>
        <begin position="1"/>
        <end position="35"/>
    </location>
</feature>
<dbReference type="SUPFAM" id="SSF52540">
    <property type="entry name" value="P-loop containing nucleoside triphosphate hydrolases"/>
    <property type="match status" value="1"/>
</dbReference>
<evidence type="ECO:0000256" key="4">
    <source>
        <dbReference type="SAM" id="MobiDB-lite"/>
    </source>
</evidence>
<dbReference type="GO" id="GO:0005524">
    <property type="term" value="F:ATP binding"/>
    <property type="evidence" value="ECO:0007669"/>
    <property type="project" value="UniProtKB-KW"/>
</dbReference>
<keyword evidence="2" id="KW-0547">Nucleotide-binding</keyword>
<evidence type="ECO:0000259" key="5">
    <source>
        <dbReference type="SMART" id="SM00382"/>
    </source>
</evidence>
<protein>
    <submittedName>
        <fullName evidence="6">ATPase</fullName>
    </submittedName>
</protein>
<evidence type="ECO:0000313" key="7">
    <source>
        <dbReference type="Proteomes" id="UP000321534"/>
    </source>
</evidence>
<feature type="compositionally biased region" description="Low complexity" evidence="4">
    <location>
        <begin position="17"/>
        <end position="27"/>
    </location>
</feature>
<dbReference type="PANTHER" id="PTHR23073">
    <property type="entry name" value="26S PROTEASOME REGULATORY SUBUNIT"/>
    <property type="match status" value="1"/>
</dbReference>
<dbReference type="Pfam" id="PF00004">
    <property type="entry name" value="AAA"/>
    <property type="match status" value="1"/>
</dbReference>
<comment type="similarity">
    <text evidence="1">Belongs to the AAA ATPase family.</text>
</comment>
<gene>
    <name evidence="6" type="ORF">TAE01_01130</name>
</gene>
<dbReference type="InterPro" id="IPR050221">
    <property type="entry name" value="26S_Proteasome_ATPase"/>
</dbReference>
<dbReference type="Gene3D" id="3.40.50.300">
    <property type="entry name" value="P-loop containing nucleotide triphosphate hydrolases"/>
    <property type="match status" value="1"/>
</dbReference>
<evidence type="ECO:0000256" key="2">
    <source>
        <dbReference type="ARBA" id="ARBA00022741"/>
    </source>
</evidence>
<accession>A0A512CVR0</accession>
<dbReference type="GO" id="GO:0016887">
    <property type="term" value="F:ATP hydrolysis activity"/>
    <property type="evidence" value="ECO:0007669"/>
    <property type="project" value="InterPro"/>
</dbReference>
<keyword evidence="3" id="KW-0067">ATP-binding</keyword>
<name>A0A512CVR0_9MICO</name>
<dbReference type="AlphaFoldDB" id="A0A512CVR0"/>
<dbReference type="Proteomes" id="UP000321534">
    <property type="component" value="Unassembled WGS sequence"/>
</dbReference>
<comment type="caution">
    <text evidence="6">The sequence shown here is derived from an EMBL/GenBank/DDBJ whole genome shotgun (WGS) entry which is preliminary data.</text>
</comment>
<organism evidence="6 7">
    <name type="scientific">Terrabacter aerolatus</name>
    <dbReference type="NCBI Taxonomy" id="422442"/>
    <lineage>
        <taxon>Bacteria</taxon>
        <taxon>Bacillati</taxon>
        <taxon>Actinomycetota</taxon>
        <taxon>Actinomycetes</taxon>
        <taxon>Micrococcales</taxon>
        <taxon>Intrasporangiaceae</taxon>
        <taxon>Terrabacter</taxon>
    </lineage>
</organism>
<sequence>MTPGPVDSPASYRHVMDPSTPSTSSTPPTAPDADDDALLADFHTVLRRLLDRLPGSDAGRRLADALHEHLGTAPHLLAVVSAPVPAHRLVDADIALSEVMAADPDASIIGIAGDARHHMSLGDLVQGFHGPGMSVGQVDYDRMPTGPGTDDQRQVVTSGIRLFTFEGRPVAVRQQGMNRQFGRESGTIEVVAEDRDLSDALMARVQALMDERSVIRGQVLTFGSDPYGQGLAGVTFIERPSVDAAAVVLPDGVLERVARHVIGMGEHRERLVAHGQHLKRGVLLYGPPGTGKTHTVRHLLSATPGTTAVLLSGGSLRFIHDAAKVARAHQPAIVVLEDCDLVAEDRSFAPMGASPLLFEVLDALDGLDADADVAFVLTTNRVEDLEVALSQRPGRVDLAAEIPLPDAEGRRELLRLYGGHLFGAEAISAAAARAEGTTASFTKELVRRAVLAAAIADEPPSDEHLGLALDELMSDTQQLTRSLLGVGSGDDAGLDGAAGMPPGRFSRPARSVASFGTSSDGGISDPG</sequence>
<dbReference type="InterPro" id="IPR003593">
    <property type="entry name" value="AAA+_ATPase"/>
</dbReference>
<feature type="domain" description="AAA+ ATPase" evidence="5">
    <location>
        <begin position="278"/>
        <end position="406"/>
    </location>
</feature>
<dbReference type="SMART" id="SM00382">
    <property type="entry name" value="AAA"/>
    <property type="match status" value="1"/>
</dbReference>
<proteinExistence type="inferred from homology"/>
<dbReference type="InterPro" id="IPR003959">
    <property type="entry name" value="ATPase_AAA_core"/>
</dbReference>
<dbReference type="InterPro" id="IPR027417">
    <property type="entry name" value="P-loop_NTPase"/>
</dbReference>
<evidence type="ECO:0000256" key="3">
    <source>
        <dbReference type="ARBA" id="ARBA00022840"/>
    </source>
</evidence>
<reference evidence="6 7" key="1">
    <citation type="submission" date="2019-07" db="EMBL/GenBank/DDBJ databases">
        <title>Whole genome shotgun sequence of Terrabacter aerolatus NBRC 106305.</title>
        <authorList>
            <person name="Hosoyama A."/>
            <person name="Uohara A."/>
            <person name="Ohji S."/>
            <person name="Ichikawa N."/>
        </authorList>
    </citation>
    <scope>NUCLEOTIDE SEQUENCE [LARGE SCALE GENOMIC DNA]</scope>
    <source>
        <strain evidence="6 7">NBRC 106305</strain>
    </source>
</reference>
<dbReference type="EMBL" id="BJYX01000001">
    <property type="protein sequence ID" value="GEO28303.1"/>
    <property type="molecule type" value="Genomic_DNA"/>
</dbReference>
<evidence type="ECO:0000313" key="6">
    <source>
        <dbReference type="EMBL" id="GEO28303.1"/>
    </source>
</evidence>
<keyword evidence="7" id="KW-1185">Reference proteome</keyword>